<reference evidence="12" key="1">
    <citation type="submission" date="2020-03" db="EMBL/GenBank/DDBJ databases">
        <title>Site-based positive gene gene selection in Geosmithia morbida across the United States reveals a broad range of putative effectors and factors for local host and environmental adapation.</title>
        <authorList>
            <person name="Onufrak A."/>
            <person name="Murdoch R.W."/>
            <person name="Gazis R."/>
            <person name="Huff M."/>
            <person name="Staton M."/>
            <person name="Klingeman W."/>
            <person name="Hadziabdic D."/>
        </authorList>
    </citation>
    <scope>NUCLEOTIDE SEQUENCE</scope>
    <source>
        <strain evidence="12">1262</strain>
    </source>
</reference>
<evidence type="ECO:0000256" key="4">
    <source>
        <dbReference type="ARBA" id="ARBA00022691"/>
    </source>
</evidence>
<keyword evidence="4 10" id="KW-0949">S-adenosyl-L-methionine</keyword>
<dbReference type="Pfam" id="PF04055">
    <property type="entry name" value="Radical_SAM"/>
    <property type="match status" value="1"/>
</dbReference>
<evidence type="ECO:0000259" key="11">
    <source>
        <dbReference type="PROSITE" id="PS51918"/>
    </source>
</evidence>
<dbReference type="GO" id="GO:0005739">
    <property type="term" value="C:mitochondrion"/>
    <property type="evidence" value="ECO:0007669"/>
    <property type="project" value="UniProtKB-SubCell"/>
</dbReference>
<dbReference type="SFLD" id="SFLDS00029">
    <property type="entry name" value="Radical_SAM"/>
    <property type="match status" value="1"/>
</dbReference>
<feature type="binding site" evidence="10">
    <location>
        <position position="130"/>
    </location>
    <ligand>
        <name>[4Fe-4S] cluster</name>
        <dbReference type="ChEBI" id="CHEBI:49883"/>
        <label>1</label>
    </ligand>
</feature>
<dbReference type="NCBIfam" id="NF004019">
    <property type="entry name" value="PRK05481.1"/>
    <property type="match status" value="1"/>
</dbReference>
<dbReference type="PANTHER" id="PTHR10949">
    <property type="entry name" value="LIPOYL SYNTHASE"/>
    <property type="match status" value="1"/>
</dbReference>
<name>A0A9P4YX31_9HYPO</name>
<dbReference type="PANTHER" id="PTHR10949:SF0">
    <property type="entry name" value="LIPOYL SYNTHASE, MITOCHONDRIAL"/>
    <property type="match status" value="1"/>
</dbReference>
<dbReference type="EMBL" id="JAANYQ010000004">
    <property type="protein sequence ID" value="KAF4124440.1"/>
    <property type="molecule type" value="Genomic_DNA"/>
</dbReference>
<evidence type="ECO:0000313" key="12">
    <source>
        <dbReference type="EMBL" id="KAF4124440.1"/>
    </source>
</evidence>
<organism evidence="12 13">
    <name type="scientific">Geosmithia morbida</name>
    <dbReference type="NCBI Taxonomy" id="1094350"/>
    <lineage>
        <taxon>Eukaryota</taxon>
        <taxon>Fungi</taxon>
        <taxon>Dikarya</taxon>
        <taxon>Ascomycota</taxon>
        <taxon>Pezizomycotina</taxon>
        <taxon>Sordariomycetes</taxon>
        <taxon>Hypocreomycetidae</taxon>
        <taxon>Hypocreales</taxon>
        <taxon>Bionectriaceae</taxon>
        <taxon>Geosmithia</taxon>
    </lineage>
</organism>
<keyword evidence="8 10" id="KW-0496">Mitochondrion</keyword>
<dbReference type="InterPro" id="IPR007197">
    <property type="entry name" value="rSAM"/>
</dbReference>
<evidence type="ECO:0000256" key="8">
    <source>
        <dbReference type="ARBA" id="ARBA00023128"/>
    </source>
</evidence>
<dbReference type="AlphaFoldDB" id="A0A9P4YX31"/>
<dbReference type="Proteomes" id="UP000749293">
    <property type="component" value="Unassembled WGS sequence"/>
</dbReference>
<evidence type="ECO:0000256" key="1">
    <source>
        <dbReference type="ARBA" id="ARBA00004173"/>
    </source>
</evidence>
<dbReference type="Pfam" id="PF16881">
    <property type="entry name" value="LIAS_N"/>
    <property type="match status" value="1"/>
</dbReference>
<evidence type="ECO:0000256" key="7">
    <source>
        <dbReference type="ARBA" id="ARBA00023014"/>
    </source>
</evidence>
<comment type="catalytic activity">
    <reaction evidence="9 10">
        <text>[[Fe-S] cluster scaffold protein carrying a second [4Fe-4S](2+) cluster] + N(6)-octanoyl-L-lysyl-[protein] + 2 oxidized [2Fe-2S]-[ferredoxin] + 2 S-adenosyl-L-methionine + 4 H(+) = [[Fe-S] cluster scaffold protein] + N(6)-[(R)-dihydrolipoyl]-L-lysyl-[protein] + 4 Fe(3+) + 2 hydrogen sulfide + 2 5'-deoxyadenosine + 2 L-methionine + 2 reduced [2Fe-2S]-[ferredoxin]</text>
        <dbReference type="Rhea" id="RHEA:16585"/>
        <dbReference type="Rhea" id="RHEA-COMP:9928"/>
        <dbReference type="Rhea" id="RHEA-COMP:10000"/>
        <dbReference type="Rhea" id="RHEA-COMP:10001"/>
        <dbReference type="Rhea" id="RHEA-COMP:10475"/>
        <dbReference type="Rhea" id="RHEA-COMP:14568"/>
        <dbReference type="Rhea" id="RHEA-COMP:14569"/>
        <dbReference type="ChEBI" id="CHEBI:15378"/>
        <dbReference type="ChEBI" id="CHEBI:17319"/>
        <dbReference type="ChEBI" id="CHEBI:29034"/>
        <dbReference type="ChEBI" id="CHEBI:29919"/>
        <dbReference type="ChEBI" id="CHEBI:33722"/>
        <dbReference type="ChEBI" id="CHEBI:33737"/>
        <dbReference type="ChEBI" id="CHEBI:33738"/>
        <dbReference type="ChEBI" id="CHEBI:57844"/>
        <dbReference type="ChEBI" id="CHEBI:59789"/>
        <dbReference type="ChEBI" id="CHEBI:78809"/>
        <dbReference type="ChEBI" id="CHEBI:83100"/>
        <dbReference type="EC" id="2.8.1.8"/>
    </reaction>
</comment>
<evidence type="ECO:0000256" key="3">
    <source>
        <dbReference type="ARBA" id="ARBA00022679"/>
    </source>
</evidence>
<proteinExistence type="inferred from homology"/>
<dbReference type="CDD" id="cd01335">
    <property type="entry name" value="Radical_SAM"/>
    <property type="match status" value="1"/>
</dbReference>
<sequence length="414" mass="45599">MASLAPTIHRAQAPLRKAFASAPSVTRSLATVPPTSDKTVQPRRKTYFKNTTVASFDEFVGGGAASKPLSPTEAYTLRTAEVGPEGRKRTITRLPEWLKTPIPAGNDNFKSIKKDLRGLGLHTVCEEARCPNISECWGGDNKNAATATIMLMGDTCTRGCRFCSVKTNRNPNPLDPHEPENTAEALARWGLGYVVLTSVDRDDLADGGAHHFAETIRRIKQKKPSLLVEALTGDFRGDLDMVRVVAESGLDVYAHNVETVEGLTPYVRDRRATFRQSLAVLKHVKDVRGQDGIITKTSIMLGLGEQEKEVMDALTELRKVGVDVVTFGQYMRPTKRHLKVEKYITPEEFEMWRQRALDMGFLYCASGPLVRSSYKAGEAFIENVLRKRSGEKVPAGTRIDQAAASLNAEKPASV</sequence>
<dbReference type="SUPFAM" id="SSF102114">
    <property type="entry name" value="Radical SAM enzymes"/>
    <property type="match status" value="1"/>
</dbReference>
<keyword evidence="3 10" id="KW-0808">Transferase</keyword>
<dbReference type="GO" id="GO:0051539">
    <property type="term" value="F:4 iron, 4 sulfur cluster binding"/>
    <property type="evidence" value="ECO:0007669"/>
    <property type="project" value="UniProtKB-UniRule"/>
</dbReference>
<protein>
    <recommendedName>
        <fullName evidence="10">Lipoyl synthase, mitochondrial</fullName>
        <ecNumber evidence="10">2.8.1.8</ecNumber>
    </recommendedName>
    <alternativeName>
        <fullName evidence="10">Lipoate synthase</fullName>
        <shortName evidence="10">LS</shortName>
        <shortName evidence="10">Lip-syn</shortName>
    </alternativeName>
    <alternativeName>
        <fullName evidence="10">Lipoic acid synthase</fullName>
    </alternativeName>
</protein>
<evidence type="ECO:0000256" key="5">
    <source>
        <dbReference type="ARBA" id="ARBA00022723"/>
    </source>
</evidence>
<dbReference type="NCBIfam" id="TIGR00510">
    <property type="entry name" value="lipA"/>
    <property type="match status" value="1"/>
</dbReference>
<dbReference type="SFLD" id="SFLDG01058">
    <property type="entry name" value="lipoyl_synthase_like"/>
    <property type="match status" value="1"/>
</dbReference>
<dbReference type="GO" id="GO:0046872">
    <property type="term" value="F:metal ion binding"/>
    <property type="evidence" value="ECO:0007669"/>
    <property type="project" value="UniProtKB-KW"/>
</dbReference>
<feature type="binding site" evidence="10">
    <location>
        <position position="136"/>
    </location>
    <ligand>
        <name>[4Fe-4S] cluster</name>
        <dbReference type="ChEBI" id="CHEBI:49883"/>
        <label>1</label>
    </ligand>
</feature>
<comment type="subcellular location">
    <subcellularLocation>
        <location evidence="1 10">Mitochondrion</location>
    </subcellularLocation>
</comment>
<dbReference type="GeneID" id="55971334"/>
<dbReference type="SMART" id="SM00729">
    <property type="entry name" value="Elp3"/>
    <property type="match status" value="1"/>
</dbReference>
<dbReference type="OrthoDB" id="3231at2759"/>
<feature type="binding site" evidence="10">
    <location>
        <position position="373"/>
    </location>
    <ligand>
        <name>[4Fe-4S] cluster</name>
        <dbReference type="ChEBI" id="CHEBI:49883"/>
        <label>1</label>
    </ligand>
</feature>
<feature type="binding site" evidence="10">
    <location>
        <position position="125"/>
    </location>
    <ligand>
        <name>[4Fe-4S] cluster</name>
        <dbReference type="ChEBI" id="CHEBI:49883"/>
        <label>1</label>
    </ligand>
</feature>
<gene>
    <name evidence="12" type="ORF">GMORB2_5106</name>
</gene>
<keyword evidence="2 10" id="KW-0004">4Fe-4S</keyword>
<dbReference type="GO" id="GO:0016992">
    <property type="term" value="F:lipoate synthase activity"/>
    <property type="evidence" value="ECO:0007669"/>
    <property type="project" value="UniProtKB-UniRule"/>
</dbReference>
<dbReference type="GO" id="GO:0009249">
    <property type="term" value="P:protein lipoylation"/>
    <property type="evidence" value="ECO:0007669"/>
    <property type="project" value="UniProtKB-UniRule"/>
</dbReference>
<dbReference type="InterPro" id="IPR003698">
    <property type="entry name" value="Lipoyl_synth"/>
</dbReference>
<dbReference type="InterPro" id="IPR058240">
    <property type="entry name" value="rSAM_sf"/>
</dbReference>
<dbReference type="PROSITE" id="PS51918">
    <property type="entry name" value="RADICAL_SAM"/>
    <property type="match status" value="1"/>
</dbReference>
<dbReference type="FunFam" id="3.20.20.70:FF:000036">
    <property type="entry name" value="Lipoyl synthase, mitochondrial"/>
    <property type="match status" value="1"/>
</dbReference>
<dbReference type="InterPro" id="IPR013785">
    <property type="entry name" value="Aldolase_TIM"/>
</dbReference>
<comment type="pathway">
    <text evidence="10">Protein modification; protein lipoylation via endogenous pathway; protein N(6)-(lipoyl)lysine from octanoyl-[acyl-carrier-protein]: step 2/2.</text>
</comment>
<dbReference type="NCBIfam" id="NF009544">
    <property type="entry name" value="PRK12928.1"/>
    <property type="match status" value="1"/>
</dbReference>
<feature type="binding site" evidence="10">
    <location>
        <position position="160"/>
    </location>
    <ligand>
        <name>[4Fe-4S] cluster</name>
        <dbReference type="ChEBI" id="CHEBI:49883"/>
        <label>2</label>
        <note>4Fe-4S-S-AdoMet</note>
    </ligand>
</feature>
<evidence type="ECO:0000256" key="10">
    <source>
        <dbReference type="HAMAP-Rule" id="MF_03123"/>
    </source>
</evidence>
<dbReference type="SFLD" id="SFLDF00271">
    <property type="entry name" value="lipoyl_synthase"/>
    <property type="match status" value="1"/>
</dbReference>
<evidence type="ECO:0000313" key="13">
    <source>
        <dbReference type="Proteomes" id="UP000749293"/>
    </source>
</evidence>
<evidence type="ECO:0000256" key="9">
    <source>
        <dbReference type="ARBA" id="ARBA00047326"/>
    </source>
</evidence>
<feature type="domain" description="Radical SAM core" evidence="11">
    <location>
        <begin position="139"/>
        <end position="362"/>
    </location>
</feature>
<comment type="similarity">
    <text evidence="10">Belongs to the radical SAM superfamily. Lipoyl synthase family.</text>
</comment>
<dbReference type="InterPro" id="IPR031691">
    <property type="entry name" value="LIAS_N"/>
</dbReference>
<evidence type="ECO:0000256" key="2">
    <source>
        <dbReference type="ARBA" id="ARBA00022485"/>
    </source>
</evidence>
<comment type="caution">
    <text evidence="12">The sequence shown here is derived from an EMBL/GenBank/DDBJ whole genome shotgun (WGS) entry which is preliminary data.</text>
</comment>
<dbReference type="InterPro" id="IPR006638">
    <property type="entry name" value="Elp3/MiaA/NifB-like_rSAM"/>
</dbReference>
<evidence type="ECO:0000256" key="6">
    <source>
        <dbReference type="ARBA" id="ARBA00023004"/>
    </source>
</evidence>
<feature type="binding site" evidence="10">
    <location>
        <position position="156"/>
    </location>
    <ligand>
        <name>[4Fe-4S] cluster</name>
        <dbReference type="ChEBI" id="CHEBI:49883"/>
        <label>2</label>
        <note>4Fe-4S-S-AdoMet</note>
    </ligand>
</feature>
<keyword evidence="13" id="KW-1185">Reference proteome</keyword>
<dbReference type="HAMAP" id="MF_00206">
    <property type="entry name" value="Lipoyl_synth"/>
    <property type="match status" value="1"/>
</dbReference>
<keyword evidence="6 10" id="KW-0408">Iron</keyword>
<comment type="function">
    <text evidence="10">Catalyzes the radical-mediated insertion of two sulfur atoms into the C-6 and C-8 positions of the octanoyl moiety bound to the lipoyl domains of lipoate-dependent enzymes, thereby converting the octanoylated domains into lipoylated derivatives.</text>
</comment>
<dbReference type="EC" id="2.8.1.8" evidence="10"/>
<accession>A0A9P4YX31</accession>
<dbReference type="Gene3D" id="3.20.20.70">
    <property type="entry name" value="Aldolase class I"/>
    <property type="match status" value="1"/>
</dbReference>
<dbReference type="RefSeq" id="XP_035323092.1">
    <property type="nucleotide sequence ID" value="XM_035467080.1"/>
</dbReference>
<feature type="binding site" evidence="10">
    <location>
        <position position="163"/>
    </location>
    <ligand>
        <name>[4Fe-4S] cluster</name>
        <dbReference type="ChEBI" id="CHEBI:49883"/>
        <label>2</label>
        <note>4Fe-4S-S-AdoMet</note>
    </ligand>
</feature>
<keyword evidence="7 10" id="KW-0411">Iron-sulfur</keyword>
<keyword evidence="5 10" id="KW-0479">Metal-binding</keyword>
<comment type="cofactor">
    <cofactor evidence="10">
        <name>[4Fe-4S] cluster</name>
        <dbReference type="ChEBI" id="CHEBI:49883"/>
    </cofactor>
    <text evidence="10">Binds 2 [4Fe-4S] clusters per subunit. One cluster is coordinated with 3 cysteines and an exchangeable S-adenosyl-L-methionine.</text>
</comment>